<feature type="domain" description="Ig-like" evidence="2">
    <location>
        <begin position="23"/>
        <end position="137"/>
    </location>
</feature>
<protein>
    <recommendedName>
        <fullName evidence="2">Ig-like domain-containing protein</fullName>
    </recommendedName>
</protein>
<evidence type="ECO:0000259" key="2">
    <source>
        <dbReference type="PROSITE" id="PS50835"/>
    </source>
</evidence>
<evidence type="ECO:0000313" key="4">
    <source>
        <dbReference type="Proteomes" id="UP000681967"/>
    </source>
</evidence>
<dbReference type="SMART" id="SM00409">
    <property type="entry name" value="IG"/>
    <property type="match status" value="1"/>
</dbReference>
<evidence type="ECO:0000313" key="3">
    <source>
        <dbReference type="EMBL" id="CAF5101131.1"/>
    </source>
</evidence>
<proteinExistence type="predicted"/>
<gene>
    <name evidence="3" type="ORF">BYL167_LOCUS64380</name>
</gene>
<dbReference type="InterPro" id="IPR036179">
    <property type="entry name" value="Ig-like_dom_sf"/>
</dbReference>
<feature type="signal peptide" evidence="1">
    <location>
        <begin position="1"/>
        <end position="21"/>
    </location>
</feature>
<dbReference type="InterPro" id="IPR007110">
    <property type="entry name" value="Ig-like_dom"/>
</dbReference>
<comment type="caution">
    <text evidence="3">The sequence shown here is derived from an EMBL/GenBank/DDBJ whole genome shotgun (WGS) entry which is preliminary data.</text>
</comment>
<name>A0A8S3F563_9BILA</name>
<dbReference type="Proteomes" id="UP000681967">
    <property type="component" value="Unassembled WGS sequence"/>
</dbReference>
<evidence type="ECO:0000256" key="1">
    <source>
        <dbReference type="SAM" id="SignalP"/>
    </source>
</evidence>
<reference evidence="3" key="1">
    <citation type="submission" date="2021-02" db="EMBL/GenBank/DDBJ databases">
        <authorList>
            <person name="Nowell W R."/>
        </authorList>
    </citation>
    <scope>NUCLEOTIDE SEQUENCE</scope>
</reference>
<dbReference type="Gene3D" id="2.60.40.10">
    <property type="entry name" value="Immunoglobulins"/>
    <property type="match status" value="1"/>
</dbReference>
<dbReference type="AlphaFoldDB" id="A0A8S3F563"/>
<organism evidence="3 4">
    <name type="scientific">Rotaria magnacalcarata</name>
    <dbReference type="NCBI Taxonomy" id="392030"/>
    <lineage>
        <taxon>Eukaryota</taxon>
        <taxon>Metazoa</taxon>
        <taxon>Spiralia</taxon>
        <taxon>Gnathifera</taxon>
        <taxon>Rotifera</taxon>
        <taxon>Eurotatoria</taxon>
        <taxon>Bdelloidea</taxon>
        <taxon>Philodinida</taxon>
        <taxon>Philodinidae</taxon>
        <taxon>Rotaria</taxon>
    </lineage>
</organism>
<accession>A0A8S3F563</accession>
<dbReference type="InterPro" id="IPR003599">
    <property type="entry name" value="Ig_sub"/>
</dbReference>
<dbReference type="SUPFAM" id="SSF48726">
    <property type="entry name" value="Immunoglobulin"/>
    <property type="match status" value="1"/>
</dbReference>
<dbReference type="InterPro" id="IPR013783">
    <property type="entry name" value="Ig-like_fold"/>
</dbReference>
<feature type="chain" id="PRO_5035835474" description="Ig-like domain-containing protein" evidence="1">
    <location>
        <begin position="22"/>
        <end position="237"/>
    </location>
</feature>
<sequence>MYTITILLITILIATIQSAPARPVTKLTFIPDDKYMSLRQEVTIKCEILNPSEHTEPPQLWHVDLKTGKRTSISRTLLTHPMDDAPDVFKNNKNQRYFYVTKNNIRIRDLQPEDSARYECDCPDCADSITSQNRTLFVMKLSTPKWDVGPGWPLHEESQAKIKCEVNDFFPYVGHKILRNDIDITTVGKSTTTPSNNVYPQKFVWEATITAGAEWHNSTIYCNVLQGSIAFISFFVI</sequence>
<dbReference type="EMBL" id="CAJOBH010238705">
    <property type="protein sequence ID" value="CAF5101131.1"/>
    <property type="molecule type" value="Genomic_DNA"/>
</dbReference>
<dbReference type="PROSITE" id="PS50835">
    <property type="entry name" value="IG_LIKE"/>
    <property type="match status" value="1"/>
</dbReference>
<keyword evidence="1" id="KW-0732">Signal</keyword>